<comment type="caution">
    <text evidence="3">The sequence shown here is derived from an EMBL/GenBank/DDBJ whole genome shotgun (WGS) entry which is preliminary data.</text>
</comment>
<sequence>MKLHNIDKTKYRKHLNKIIIASIIALIVLSLSISSSIIYLVNDGETSHFWINLSGVVIAVIIIASLLSKYKSHPFMYEVVYVWDLKQVLNLIHRKNKKINAAVEENDIVAIQIMYFYYKACFQLYNLDDNTITISSLNRQAEELDNKIESLKLTITTDDFTPDTLSKY</sequence>
<dbReference type="Pfam" id="PF11286">
    <property type="entry name" value="DUF3087"/>
    <property type="match status" value="1"/>
</dbReference>
<keyword evidence="2" id="KW-0472">Membrane</keyword>
<accession>A0A2S7UVT7</accession>
<dbReference type="EMBL" id="MSCH01000003">
    <property type="protein sequence ID" value="PQJ53835.1"/>
    <property type="molecule type" value="Genomic_DNA"/>
</dbReference>
<name>A0A2S7UVT7_9GAMM</name>
<keyword evidence="4" id="KW-1185">Reference proteome</keyword>
<evidence type="ECO:0008006" key="5">
    <source>
        <dbReference type="Google" id="ProtNLM"/>
    </source>
</evidence>
<feature type="transmembrane region" description="Helical" evidence="2">
    <location>
        <begin position="47"/>
        <end position="67"/>
    </location>
</feature>
<dbReference type="RefSeq" id="WP_105052333.1">
    <property type="nucleotide sequence ID" value="NZ_BMYG01000002.1"/>
</dbReference>
<feature type="coiled-coil region" evidence="1">
    <location>
        <begin position="127"/>
        <end position="154"/>
    </location>
</feature>
<proteinExistence type="predicted"/>
<dbReference type="InterPro" id="IPR021438">
    <property type="entry name" value="DUF3087"/>
</dbReference>
<dbReference type="OrthoDB" id="6118114at2"/>
<gene>
    <name evidence="3" type="ORF">BTO11_09265</name>
</gene>
<evidence type="ECO:0000256" key="1">
    <source>
        <dbReference type="SAM" id="Coils"/>
    </source>
</evidence>
<keyword evidence="2" id="KW-0812">Transmembrane</keyword>
<evidence type="ECO:0000313" key="3">
    <source>
        <dbReference type="EMBL" id="PQJ53835.1"/>
    </source>
</evidence>
<feature type="transmembrane region" description="Helical" evidence="2">
    <location>
        <begin position="18"/>
        <end position="41"/>
    </location>
</feature>
<dbReference type="AlphaFoldDB" id="A0A2S7UVT7"/>
<keyword evidence="1" id="KW-0175">Coiled coil</keyword>
<protein>
    <recommendedName>
        <fullName evidence="5">DUF3087 domain-containing protein</fullName>
    </recommendedName>
</protein>
<dbReference type="Proteomes" id="UP000239007">
    <property type="component" value="Unassembled WGS sequence"/>
</dbReference>
<evidence type="ECO:0000256" key="2">
    <source>
        <dbReference type="SAM" id="Phobius"/>
    </source>
</evidence>
<organism evidence="3 4">
    <name type="scientific">Psychrosphaera saromensis</name>
    <dbReference type="NCBI Taxonomy" id="716813"/>
    <lineage>
        <taxon>Bacteria</taxon>
        <taxon>Pseudomonadati</taxon>
        <taxon>Pseudomonadota</taxon>
        <taxon>Gammaproteobacteria</taxon>
        <taxon>Alteromonadales</taxon>
        <taxon>Pseudoalteromonadaceae</taxon>
        <taxon>Psychrosphaera</taxon>
    </lineage>
</organism>
<keyword evidence="2" id="KW-1133">Transmembrane helix</keyword>
<reference evidence="3 4" key="1">
    <citation type="submission" date="2016-12" db="EMBL/GenBank/DDBJ databases">
        <title>Diversity of luminous bacteria.</title>
        <authorList>
            <person name="Yoshizawa S."/>
            <person name="Kogure K."/>
        </authorList>
    </citation>
    <scope>NUCLEOTIDE SEQUENCE [LARGE SCALE GENOMIC DNA]</scope>
    <source>
        <strain evidence="3 4">SA4-48</strain>
    </source>
</reference>
<evidence type="ECO:0000313" key="4">
    <source>
        <dbReference type="Proteomes" id="UP000239007"/>
    </source>
</evidence>